<dbReference type="Gene3D" id="2.40.170.20">
    <property type="entry name" value="TonB-dependent receptor, beta-barrel domain"/>
    <property type="match status" value="1"/>
</dbReference>
<dbReference type="RefSeq" id="WP_183949825.1">
    <property type="nucleotide sequence ID" value="NZ_JACIDH010000001.1"/>
</dbReference>
<evidence type="ECO:0000256" key="6">
    <source>
        <dbReference type="ARBA" id="ARBA00023077"/>
    </source>
</evidence>
<evidence type="ECO:0000256" key="11">
    <source>
        <dbReference type="RuleBase" id="RU003357"/>
    </source>
</evidence>
<dbReference type="PANTHER" id="PTHR47234:SF2">
    <property type="entry name" value="TONB-DEPENDENT RECEPTOR"/>
    <property type="match status" value="1"/>
</dbReference>
<dbReference type="PANTHER" id="PTHR47234">
    <property type="match status" value="1"/>
</dbReference>
<evidence type="ECO:0000256" key="12">
    <source>
        <dbReference type="SAM" id="SignalP"/>
    </source>
</evidence>
<sequence>MKTNARVRLLASTLLMGAGFVATSAQAQVIAQDQAVEQTNADGSPVTTETSQGDIVVTGTLIRNPNLVSSSPVAVVGREELTLRQTNTAEEVLRQLPGAVPSIGTAVNNGNGGASFVNLRNLGSNRNLVLLDGKRIATAGLDGQTDLNNIPLALLERMDVLTGGASTSYGADAVSGVVNFVTRSDFAGVDATASQQISQRGDGNYFRADLTIGANFDDGRGNAVFSVGYQEADPIYQGDRPYASSTISSTTGRAAGGSPTSVPASFALAGQSGLLQVNPGSNLLVAPYQDFNFSPYNIFFTPFKRYNMYGSAHYDVSDTVTVYTRGLFSKNRVSTIIAPSGIFGESLTIPGSNPYLPAGIRDQLCSAAGIALGATCNSNTAIPMPEVYRRTVELGPRVSEYETTLFDYTAGIRLNLTKSMNLDVYGSYGESQNTQTQSGYVLRSRVQQALNATNTTTCTVTTNGCVPLNLFGQAGSISPGQAAFLNGQSTITTKTQLSQVHALLNGDFGFASPAASTPISFAVGAEYRDYGAQRIPDAYALVPGELGGAGGAVLPVNGGFNVTEFFGEVIAPLVEDKPFFRNLTVEGGIRQSRYKIDAAGNPSFNATTWKAGGSWEPIADFKLRGNYQRAVRAPNIGELFAPVSTYLVNLTVDPCAGTAPTANANLRAICLAQGAPAAVIGTIQSPASGQPNATGGGNPNIRPEVADTFTVGAILTPRTLVEGLTISVDYFNIKINQAITAATPADILAACFGNVTAASATSTACTSIRRSATTGRLSGSSATVGGLPQPLTNLGRIATDGIDLGVDYRRDLGFAKLNLNFQGTWTNSNTFQASPSSVVRECVGYYSANCLTIQPKFAWNQRTTLTFGDVDLSLLWRHIDTVRYEPGLTPLFSGAITGNTPIAGQNWNFNRIKAYNYLDLGTRIRAAENFEFTILVTNLLDKQPPIVGSNAGSTSYNSGNTYPSTYDAVGRGFRVGARVHF</sequence>
<dbReference type="EMBL" id="JACIDH010000001">
    <property type="protein sequence ID" value="MBB3877725.1"/>
    <property type="molecule type" value="Genomic_DNA"/>
</dbReference>
<evidence type="ECO:0000313" key="15">
    <source>
        <dbReference type="EMBL" id="MBB3877725.1"/>
    </source>
</evidence>
<keyword evidence="5 12" id="KW-0732">Signal</keyword>
<evidence type="ECO:0000256" key="4">
    <source>
        <dbReference type="ARBA" id="ARBA00022692"/>
    </source>
</evidence>
<feature type="chain" id="PRO_5030668641" evidence="12">
    <location>
        <begin position="28"/>
        <end position="981"/>
    </location>
</feature>
<dbReference type="PROSITE" id="PS52016">
    <property type="entry name" value="TONB_DEPENDENT_REC_3"/>
    <property type="match status" value="1"/>
</dbReference>
<gene>
    <name evidence="15" type="ORF">GGR48_000128</name>
</gene>
<feature type="signal peptide" evidence="12">
    <location>
        <begin position="1"/>
        <end position="27"/>
    </location>
</feature>
<evidence type="ECO:0000256" key="8">
    <source>
        <dbReference type="ARBA" id="ARBA00023237"/>
    </source>
</evidence>
<keyword evidence="15" id="KW-0675">Receptor</keyword>
<protein>
    <submittedName>
        <fullName evidence="15">Outer membrane receptor protein involved in Fe transport</fullName>
    </submittedName>
</protein>
<feature type="domain" description="TonB-dependent receptor-like beta-barrel" evidence="13">
    <location>
        <begin position="393"/>
        <end position="939"/>
    </location>
</feature>
<evidence type="ECO:0000256" key="3">
    <source>
        <dbReference type="ARBA" id="ARBA00022452"/>
    </source>
</evidence>
<dbReference type="Pfam" id="PF07715">
    <property type="entry name" value="Plug"/>
    <property type="match status" value="1"/>
</dbReference>
<reference evidence="15 16" key="1">
    <citation type="submission" date="2020-08" db="EMBL/GenBank/DDBJ databases">
        <title>Genomic Encyclopedia of Type Strains, Phase IV (KMG-IV): sequencing the most valuable type-strain genomes for metagenomic binning, comparative biology and taxonomic classification.</title>
        <authorList>
            <person name="Goeker M."/>
        </authorList>
    </citation>
    <scope>NUCLEOTIDE SEQUENCE [LARGE SCALE GENOMIC DNA]</scope>
    <source>
        <strain evidence="15 16">DSM 19512</strain>
    </source>
</reference>
<dbReference type="InterPro" id="IPR000531">
    <property type="entry name" value="Beta-barrel_TonB"/>
</dbReference>
<dbReference type="SUPFAM" id="SSF56935">
    <property type="entry name" value="Porins"/>
    <property type="match status" value="1"/>
</dbReference>
<accession>A0A7W6F1V5</accession>
<keyword evidence="8 9" id="KW-0998">Cell outer membrane</keyword>
<name>A0A7W6F1V5_9SPHN</name>
<dbReference type="Proteomes" id="UP000538670">
    <property type="component" value="Unassembled WGS sequence"/>
</dbReference>
<dbReference type="PROSITE" id="PS01156">
    <property type="entry name" value="TONB_DEPENDENT_REC_2"/>
    <property type="match status" value="1"/>
</dbReference>
<dbReference type="InterPro" id="IPR012910">
    <property type="entry name" value="Plug_dom"/>
</dbReference>
<evidence type="ECO:0000256" key="7">
    <source>
        <dbReference type="ARBA" id="ARBA00023136"/>
    </source>
</evidence>
<evidence type="ECO:0000256" key="1">
    <source>
        <dbReference type="ARBA" id="ARBA00004571"/>
    </source>
</evidence>
<dbReference type="InterPro" id="IPR010917">
    <property type="entry name" value="TonB_rcpt_CS"/>
</dbReference>
<keyword evidence="2 9" id="KW-0813">Transport</keyword>
<keyword evidence="16" id="KW-1185">Reference proteome</keyword>
<comment type="subcellular location">
    <subcellularLocation>
        <location evidence="1 9">Cell outer membrane</location>
        <topology evidence="1 9">Multi-pass membrane protein</topology>
    </subcellularLocation>
</comment>
<evidence type="ECO:0000256" key="9">
    <source>
        <dbReference type="PROSITE-ProRule" id="PRU01360"/>
    </source>
</evidence>
<feature type="domain" description="TonB-dependent receptor plug" evidence="14">
    <location>
        <begin position="70"/>
        <end position="177"/>
    </location>
</feature>
<keyword evidence="4 9" id="KW-0812">Transmembrane</keyword>
<feature type="short sequence motif" description="TonB C-terminal box" evidence="10">
    <location>
        <begin position="964"/>
        <end position="981"/>
    </location>
</feature>
<dbReference type="InterPro" id="IPR039426">
    <property type="entry name" value="TonB-dep_rcpt-like"/>
</dbReference>
<keyword evidence="3 9" id="KW-1134">Transmembrane beta strand</keyword>
<dbReference type="InterPro" id="IPR037066">
    <property type="entry name" value="Plug_dom_sf"/>
</dbReference>
<evidence type="ECO:0000256" key="10">
    <source>
        <dbReference type="PROSITE-ProRule" id="PRU10144"/>
    </source>
</evidence>
<dbReference type="AlphaFoldDB" id="A0A7W6F1V5"/>
<dbReference type="Gene3D" id="2.170.130.10">
    <property type="entry name" value="TonB-dependent receptor, plug domain"/>
    <property type="match status" value="1"/>
</dbReference>
<evidence type="ECO:0000313" key="16">
    <source>
        <dbReference type="Proteomes" id="UP000538670"/>
    </source>
</evidence>
<comment type="similarity">
    <text evidence="9 11">Belongs to the TonB-dependent receptor family.</text>
</comment>
<proteinExistence type="inferred from homology"/>
<organism evidence="15 16">
    <name type="scientific">Sphingomonas pseudosanguinis</name>
    <dbReference type="NCBI Taxonomy" id="413712"/>
    <lineage>
        <taxon>Bacteria</taxon>
        <taxon>Pseudomonadati</taxon>
        <taxon>Pseudomonadota</taxon>
        <taxon>Alphaproteobacteria</taxon>
        <taxon>Sphingomonadales</taxon>
        <taxon>Sphingomonadaceae</taxon>
        <taxon>Sphingomonas</taxon>
    </lineage>
</organism>
<dbReference type="InterPro" id="IPR036942">
    <property type="entry name" value="Beta-barrel_TonB_sf"/>
</dbReference>
<comment type="caution">
    <text evidence="15">The sequence shown here is derived from an EMBL/GenBank/DDBJ whole genome shotgun (WGS) entry which is preliminary data.</text>
</comment>
<evidence type="ECO:0000259" key="13">
    <source>
        <dbReference type="Pfam" id="PF00593"/>
    </source>
</evidence>
<dbReference type="Pfam" id="PF00593">
    <property type="entry name" value="TonB_dep_Rec_b-barrel"/>
    <property type="match status" value="1"/>
</dbReference>
<dbReference type="GO" id="GO:0009279">
    <property type="term" value="C:cell outer membrane"/>
    <property type="evidence" value="ECO:0007669"/>
    <property type="project" value="UniProtKB-SubCell"/>
</dbReference>
<evidence type="ECO:0000256" key="5">
    <source>
        <dbReference type="ARBA" id="ARBA00022729"/>
    </source>
</evidence>
<keyword evidence="6 11" id="KW-0798">TonB box</keyword>
<evidence type="ECO:0000259" key="14">
    <source>
        <dbReference type="Pfam" id="PF07715"/>
    </source>
</evidence>
<evidence type="ECO:0000256" key="2">
    <source>
        <dbReference type="ARBA" id="ARBA00022448"/>
    </source>
</evidence>
<keyword evidence="7 9" id="KW-0472">Membrane</keyword>